<sequence length="363" mass="39796">MSGEHLLISFPLEQHLVEDLRSCGLFETVEHYPTKFVVGSKHPDNFWNHEPPEIPAECWTRATVLMTMFWLPKSPEQAPNLRLVQTMSAGIEHFDGSAYLASPDVKKQVQLASAAGVHSSAIAEHILMHILAHFHKMSVLNKIQAARSWNRTLYVPPGSLAGSPEIRGHTIGVIGYGCIGRDVARLATAFGMKVLAASSTGRKAPARGYTIAGTGDDDGSLPEAWYPSGDAEAMEDFWAKSDVVVLCCPVTKTTKHLINASTLKQMKQSSFLVNVSRGAVIDQDALIEALENEQIAGAFVDVTDPEPLPKDHPLWTTKNCTVTPHITGATTMYETRCADLLKINMARYKSGEQLINDMDLTKF</sequence>
<organism evidence="4 5">
    <name type="scientific">Protomyces lactucae-debilis</name>
    <dbReference type="NCBI Taxonomy" id="2754530"/>
    <lineage>
        <taxon>Eukaryota</taxon>
        <taxon>Fungi</taxon>
        <taxon>Dikarya</taxon>
        <taxon>Ascomycota</taxon>
        <taxon>Taphrinomycotina</taxon>
        <taxon>Taphrinomycetes</taxon>
        <taxon>Taphrinales</taxon>
        <taxon>Protomycetaceae</taxon>
        <taxon>Protomyces</taxon>
    </lineage>
</organism>
<dbReference type="SUPFAM" id="SSF52283">
    <property type="entry name" value="Formate/glycerate dehydrogenase catalytic domain-like"/>
    <property type="match status" value="1"/>
</dbReference>
<dbReference type="STRING" id="56484.A0A1Y2FIP5"/>
<reference evidence="4 5" key="1">
    <citation type="submission" date="2016-07" db="EMBL/GenBank/DDBJ databases">
        <title>Pervasive Adenine N6-methylation of Active Genes in Fungi.</title>
        <authorList>
            <consortium name="DOE Joint Genome Institute"/>
            <person name="Mondo S.J."/>
            <person name="Dannebaum R.O."/>
            <person name="Kuo R.C."/>
            <person name="Labutti K."/>
            <person name="Haridas S."/>
            <person name="Kuo A."/>
            <person name="Salamov A."/>
            <person name="Ahrendt S.R."/>
            <person name="Lipzen A."/>
            <person name="Sullivan W."/>
            <person name="Andreopoulos W.B."/>
            <person name="Clum A."/>
            <person name="Lindquist E."/>
            <person name="Daum C."/>
            <person name="Ramamoorthy G.K."/>
            <person name="Gryganskyi A."/>
            <person name="Culley D."/>
            <person name="Magnuson J.K."/>
            <person name="James T.Y."/>
            <person name="O'Malley M.A."/>
            <person name="Stajich J.E."/>
            <person name="Spatafora J.W."/>
            <person name="Visel A."/>
            <person name="Grigoriev I.V."/>
        </authorList>
    </citation>
    <scope>NUCLEOTIDE SEQUENCE [LARGE SCALE GENOMIC DNA]</scope>
    <source>
        <strain evidence="4 5">12-1054</strain>
    </source>
</reference>
<dbReference type="Gene3D" id="3.40.50.720">
    <property type="entry name" value="NAD(P)-binding Rossmann-like Domain"/>
    <property type="match status" value="2"/>
</dbReference>
<evidence type="ECO:0000259" key="3">
    <source>
        <dbReference type="Pfam" id="PF02826"/>
    </source>
</evidence>
<keyword evidence="2" id="KW-0520">NAD</keyword>
<dbReference type="Proteomes" id="UP000193685">
    <property type="component" value="Unassembled WGS sequence"/>
</dbReference>
<dbReference type="InterPro" id="IPR036291">
    <property type="entry name" value="NAD(P)-bd_dom_sf"/>
</dbReference>
<proteinExistence type="predicted"/>
<keyword evidence="1" id="KW-0560">Oxidoreductase</keyword>
<dbReference type="EMBL" id="MCFI01000007">
    <property type="protein sequence ID" value="ORY83809.1"/>
    <property type="molecule type" value="Genomic_DNA"/>
</dbReference>
<comment type="caution">
    <text evidence="4">The sequence shown here is derived from an EMBL/GenBank/DDBJ whole genome shotgun (WGS) entry which is preliminary data.</text>
</comment>
<dbReference type="OrthoDB" id="298012at2759"/>
<dbReference type="InterPro" id="IPR029753">
    <property type="entry name" value="D-isomer_DH_CS"/>
</dbReference>
<dbReference type="InterPro" id="IPR006140">
    <property type="entry name" value="D-isomer_DH_NAD-bd"/>
</dbReference>
<feature type="domain" description="D-isomer specific 2-hydroxyacid dehydrogenase NAD-binding" evidence="3">
    <location>
        <begin position="127"/>
        <end position="326"/>
    </location>
</feature>
<dbReference type="OMA" id="WIIALER"/>
<evidence type="ECO:0000256" key="1">
    <source>
        <dbReference type="ARBA" id="ARBA00023002"/>
    </source>
</evidence>
<evidence type="ECO:0000313" key="4">
    <source>
        <dbReference type="EMBL" id="ORY83809.1"/>
    </source>
</evidence>
<dbReference type="GO" id="GO:0051287">
    <property type="term" value="F:NAD binding"/>
    <property type="evidence" value="ECO:0007669"/>
    <property type="project" value="InterPro"/>
</dbReference>
<dbReference type="SUPFAM" id="SSF51735">
    <property type="entry name" value="NAD(P)-binding Rossmann-fold domains"/>
    <property type="match status" value="1"/>
</dbReference>
<dbReference type="AlphaFoldDB" id="A0A1Y2FIP5"/>
<dbReference type="Pfam" id="PF02826">
    <property type="entry name" value="2-Hacid_dh_C"/>
    <property type="match status" value="1"/>
</dbReference>
<dbReference type="RefSeq" id="XP_040726104.1">
    <property type="nucleotide sequence ID" value="XM_040869129.1"/>
</dbReference>
<dbReference type="PANTHER" id="PTHR43333">
    <property type="entry name" value="2-HACID_DH_C DOMAIN-CONTAINING PROTEIN"/>
    <property type="match status" value="1"/>
</dbReference>
<dbReference type="GeneID" id="63785728"/>
<evidence type="ECO:0000313" key="5">
    <source>
        <dbReference type="Proteomes" id="UP000193685"/>
    </source>
</evidence>
<name>A0A1Y2FIP5_PROLT</name>
<accession>A0A1Y2FIP5</accession>
<gene>
    <name evidence="4" type="ORF">BCR37DRAFT_378822</name>
</gene>
<dbReference type="PROSITE" id="PS00671">
    <property type="entry name" value="D_2_HYDROXYACID_DH_3"/>
    <property type="match status" value="1"/>
</dbReference>
<keyword evidence="5" id="KW-1185">Reference proteome</keyword>
<protein>
    <recommendedName>
        <fullName evidence="3">D-isomer specific 2-hydroxyacid dehydrogenase NAD-binding domain-containing protein</fullName>
    </recommendedName>
</protein>
<evidence type="ECO:0000256" key="2">
    <source>
        <dbReference type="ARBA" id="ARBA00023027"/>
    </source>
</evidence>
<dbReference type="PANTHER" id="PTHR43333:SF1">
    <property type="entry name" value="D-ISOMER SPECIFIC 2-HYDROXYACID DEHYDROGENASE NAD-BINDING DOMAIN-CONTAINING PROTEIN"/>
    <property type="match status" value="1"/>
</dbReference>
<dbReference type="GO" id="GO:0016491">
    <property type="term" value="F:oxidoreductase activity"/>
    <property type="evidence" value="ECO:0007669"/>
    <property type="project" value="UniProtKB-KW"/>
</dbReference>